<evidence type="ECO:0000313" key="4">
    <source>
        <dbReference type="Proteomes" id="UP000612899"/>
    </source>
</evidence>
<dbReference type="GO" id="GO:0016747">
    <property type="term" value="F:acyltransferase activity, transferring groups other than amino-acyl groups"/>
    <property type="evidence" value="ECO:0007669"/>
    <property type="project" value="InterPro"/>
</dbReference>
<evidence type="ECO:0000259" key="2">
    <source>
        <dbReference type="Pfam" id="PF01757"/>
    </source>
</evidence>
<dbReference type="AlphaFoldDB" id="A0A8J3Q8F5"/>
<keyword evidence="1" id="KW-1133">Transmembrane helix</keyword>
<dbReference type="Proteomes" id="UP000612899">
    <property type="component" value="Unassembled WGS sequence"/>
</dbReference>
<keyword evidence="1" id="KW-0812">Transmembrane</keyword>
<name>A0A8J3Q8F5_9ACTN</name>
<feature type="transmembrane region" description="Helical" evidence="1">
    <location>
        <begin position="83"/>
        <end position="103"/>
    </location>
</feature>
<keyword evidence="4" id="KW-1185">Reference proteome</keyword>
<evidence type="ECO:0000313" key="3">
    <source>
        <dbReference type="EMBL" id="GIH05252.1"/>
    </source>
</evidence>
<sequence length="105" mass="11532">MPGQPAVTAVPATPVVRERSIYIDVLRAAAILRVYLNHTLWIGWLTVLYPSMSIMFALGGALAASSVDRRGTSSMVRSRLRRLLVPLWALAAVAVPLLLMHGWRP</sequence>
<evidence type="ECO:0000256" key="1">
    <source>
        <dbReference type="SAM" id="Phobius"/>
    </source>
</evidence>
<dbReference type="InterPro" id="IPR002656">
    <property type="entry name" value="Acyl_transf_3_dom"/>
</dbReference>
<dbReference type="EMBL" id="BONY01000017">
    <property type="protein sequence ID" value="GIH05252.1"/>
    <property type="molecule type" value="Genomic_DNA"/>
</dbReference>
<protein>
    <recommendedName>
        <fullName evidence="2">Acyltransferase 3 domain-containing protein</fullName>
    </recommendedName>
</protein>
<proteinExistence type="predicted"/>
<reference evidence="3" key="1">
    <citation type="submission" date="2021-01" db="EMBL/GenBank/DDBJ databases">
        <title>Whole genome shotgun sequence of Rhizocola hellebori NBRC 109834.</title>
        <authorList>
            <person name="Komaki H."/>
            <person name="Tamura T."/>
        </authorList>
    </citation>
    <scope>NUCLEOTIDE SEQUENCE</scope>
    <source>
        <strain evidence="3">NBRC 109834</strain>
    </source>
</reference>
<comment type="caution">
    <text evidence="3">The sequence shown here is derived from an EMBL/GenBank/DDBJ whole genome shotgun (WGS) entry which is preliminary data.</text>
</comment>
<gene>
    <name evidence="3" type="ORF">Rhe02_33190</name>
</gene>
<feature type="transmembrane region" description="Helical" evidence="1">
    <location>
        <begin position="41"/>
        <end position="63"/>
    </location>
</feature>
<organism evidence="3 4">
    <name type="scientific">Rhizocola hellebori</name>
    <dbReference type="NCBI Taxonomy" id="1392758"/>
    <lineage>
        <taxon>Bacteria</taxon>
        <taxon>Bacillati</taxon>
        <taxon>Actinomycetota</taxon>
        <taxon>Actinomycetes</taxon>
        <taxon>Micromonosporales</taxon>
        <taxon>Micromonosporaceae</taxon>
        <taxon>Rhizocola</taxon>
    </lineage>
</organism>
<dbReference type="Pfam" id="PF01757">
    <property type="entry name" value="Acyl_transf_3"/>
    <property type="match status" value="1"/>
</dbReference>
<feature type="domain" description="Acyltransferase 3" evidence="2">
    <location>
        <begin position="21"/>
        <end position="103"/>
    </location>
</feature>
<keyword evidence="1" id="KW-0472">Membrane</keyword>
<accession>A0A8J3Q8F5</accession>